<dbReference type="PANTHER" id="PTHR11909">
    <property type="entry name" value="CASEIN KINASE-RELATED"/>
    <property type="match status" value="1"/>
</dbReference>
<evidence type="ECO:0000256" key="1">
    <source>
        <dbReference type="ARBA" id="ARBA00012513"/>
    </source>
</evidence>
<dbReference type="InterPro" id="IPR000719">
    <property type="entry name" value="Prot_kinase_dom"/>
</dbReference>
<dbReference type="OMA" id="NISHYQI"/>
<dbReference type="EMBL" id="CCKQ01007427">
    <property type="protein sequence ID" value="CDW78784.1"/>
    <property type="molecule type" value="Genomic_DNA"/>
</dbReference>
<dbReference type="EC" id="2.7.11.1" evidence="1"/>
<organism evidence="4 5">
    <name type="scientific">Stylonychia lemnae</name>
    <name type="common">Ciliate</name>
    <dbReference type="NCBI Taxonomy" id="5949"/>
    <lineage>
        <taxon>Eukaryota</taxon>
        <taxon>Sar</taxon>
        <taxon>Alveolata</taxon>
        <taxon>Ciliophora</taxon>
        <taxon>Intramacronucleata</taxon>
        <taxon>Spirotrichea</taxon>
        <taxon>Stichotrichia</taxon>
        <taxon>Sporadotrichida</taxon>
        <taxon>Oxytrichidae</taxon>
        <taxon>Stylonychinae</taxon>
        <taxon>Stylonychia</taxon>
    </lineage>
</organism>
<dbReference type="Proteomes" id="UP000039865">
    <property type="component" value="Unassembled WGS sequence"/>
</dbReference>
<dbReference type="InterPro" id="IPR050235">
    <property type="entry name" value="CK1_Ser-Thr_kinase"/>
</dbReference>
<dbReference type="InterPro" id="IPR008271">
    <property type="entry name" value="Ser/Thr_kinase_AS"/>
</dbReference>
<protein>
    <recommendedName>
        <fullName evidence="2">Casein kinase I</fullName>
        <ecNumber evidence="1">2.7.11.1</ecNumber>
    </recommendedName>
</protein>
<keyword evidence="4" id="KW-0808">Transferase</keyword>
<reference evidence="4 5" key="1">
    <citation type="submission" date="2014-06" db="EMBL/GenBank/DDBJ databases">
        <authorList>
            <person name="Swart Estienne"/>
        </authorList>
    </citation>
    <scope>NUCLEOTIDE SEQUENCE [LARGE SCALE GENOMIC DNA]</scope>
    <source>
        <strain evidence="4 5">130c</strain>
    </source>
</reference>
<name>A0A078A980_STYLE</name>
<evidence type="ECO:0000313" key="4">
    <source>
        <dbReference type="EMBL" id="CDW78784.1"/>
    </source>
</evidence>
<dbReference type="PROSITE" id="PS00108">
    <property type="entry name" value="PROTEIN_KINASE_ST"/>
    <property type="match status" value="1"/>
</dbReference>
<dbReference type="OrthoDB" id="307950at2759"/>
<gene>
    <name evidence="4" type="primary">Contig14116.g15047</name>
    <name evidence="4" type="ORF">STYLEM_7768</name>
</gene>
<sequence>MIKEGVVIGDEYVLLKKLGQGSQGTVWSAENTLKQVVAIKFVAFYKINNTLKTGLPRLLNHGSIGEYYYIVMSMLGSSLQDMINKNKDKFSLITVLQIGIQLVCAIENLHNSGFIHSDIKPDNILIESDDFSDVGSSLIYIVDFGISIKASEISGSNNISQETGASSTVIKRTAPIFKGNIAFSSTNQMMGRQAKRSDDMISLLYLMIYLSEGRLPWSSQRVSKNQQEAFRNQLKDPNIIDYAYYINELTKAHPKGLRSFDWVMDWTIQNENWYNSYFEKELIFKNFLKRNEINNGAKALIQQKKSLTQQNLYRPVDRQFINSNIVNSESLQKLNHDQISPLRPNLGKNQFFFGNNINSILKQQVYKPYHRLNNSQVQEISQDSQGKLKTYGRLNQQDISQLQQQLVHSRHSITASNRDLMQFFQKVNNNQQSRHKSPENQDDIGSVRSQLFQFNLGQYSRANLNIASFVLASELGDLKFSQNFIENYQNIASQCWFQNYLITDNTCIQEDDIDEDLNSIEILRNQYEKYNTESVPKTNNLKLLIGNQQI</sequence>
<evidence type="ECO:0000313" key="5">
    <source>
        <dbReference type="Proteomes" id="UP000039865"/>
    </source>
</evidence>
<evidence type="ECO:0000259" key="3">
    <source>
        <dbReference type="PROSITE" id="PS50011"/>
    </source>
</evidence>
<dbReference type="GO" id="GO:0005524">
    <property type="term" value="F:ATP binding"/>
    <property type="evidence" value="ECO:0007669"/>
    <property type="project" value="InterPro"/>
</dbReference>
<dbReference type="InParanoid" id="A0A078A980"/>
<dbReference type="SUPFAM" id="SSF56112">
    <property type="entry name" value="Protein kinase-like (PK-like)"/>
    <property type="match status" value="1"/>
</dbReference>
<dbReference type="Pfam" id="PF00069">
    <property type="entry name" value="Pkinase"/>
    <property type="match status" value="1"/>
</dbReference>
<dbReference type="AlphaFoldDB" id="A0A078A980"/>
<dbReference type="GO" id="GO:0004674">
    <property type="term" value="F:protein serine/threonine kinase activity"/>
    <property type="evidence" value="ECO:0007669"/>
    <property type="project" value="UniProtKB-EC"/>
</dbReference>
<dbReference type="Gene3D" id="1.10.510.10">
    <property type="entry name" value="Transferase(Phosphotransferase) domain 1"/>
    <property type="match status" value="1"/>
</dbReference>
<dbReference type="PROSITE" id="PS50011">
    <property type="entry name" value="PROTEIN_KINASE_DOM"/>
    <property type="match status" value="1"/>
</dbReference>
<keyword evidence="5" id="KW-1185">Reference proteome</keyword>
<evidence type="ECO:0000256" key="2">
    <source>
        <dbReference type="ARBA" id="ARBA00023860"/>
    </source>
</evidence>
<dbReference type="InterPro" id="IPR011009">
    <property type="entry name" value="Kinase-like_dom_sf"/>
</dbReference>
<proteinExistence type="predicted"/>
<dbReference type="SMART" id="SM00220">
    <property type="entry name" value="S_TKc"/>
    <property type="match status" value="1"/>
</dbReference>
<accession>A0A078A980</accession>
<feature type="domain" description="Protein kinase" evidence="3">
    <location>
        <begin position="12"/>
        <end position="278"/>
    </location>
</feature>
<keyword evidence="4" id="KW-0418">Kinase</keyword>